<dbReference type="RefSeq" id="WP_062409103.1">
    <property type="nucleotide sequence ID" value="NZ_BJCS01000004.1"/>
</dbReference>
<dbReference type="PRINTS" id="PR00081">
    <property type="entry name" value="GDHRDH"/>
</dbReference>
<dbReference type="PROSITE" id="PS00061">
    <property type="entry name" value="ADH_SHORT"/>
    <property type="match status" value="1"/>
</dbReference>
<dbReference type="InterPro" id="IPR036291">
    <property type="entry name" value="NAD(P)-bd_dom_sf"/>
</dbReference>
<dbReference type="GO" id="GO:0008206">
    <property type="term" value="P:bile acid metabolic process"/>
    <property type="evidence" value="ECO:0007669"/>
    <property type="project" value="UniProtKB-ARBA"/>
</dbReference>
<comment type="similarity">
    <text evidence="1">Belongs to the short-chain dehydrogenases/reductases (SDR) family.</text>
</comment>
<dbReference type="Proteomes" id="UP000061660">
    <property type="component" value="Chromosome"/>
</dbReference>
<dbReference type="SUPFAM" id="SSF51735">
    <property type="entry name" value="NAD(P)-binding Rossmann-fold domains"/>
    <property type="match status" value="1"/>
</dbReference>
<evidence type="ECO:0000259" key="3">
    <source>
        <dbReference type="SMART" id="SM00822"/>
    </source>
</evidence>
<gene>
    <name evidence="4" type="ORF">IJ22_26620</name>
</gene>
<proteinExistence type="inferred from homology"/>
<keyword evidence="2" id="KW-0560">Oxidoreductase</keyword>
<dbReference type="Pfam" id="PF13561">
    <property type="entry name" value="adh_short_C2"/>
    <property type="match status" value="1"/>
</dbReference>
<dbReference type="CDD" id="cd05347">
    <property type="entry name" value="Ga5DH-like_SDR_c"/>
    <property type="match status" value="1"/>
</dbReference>
<dbReference type="NCBIfam" id="NF005559">
    <property type="entry name" value="PRK07231.1"/>
    <property type="match status" value="1"/>
</dbReference>
<dbReference type="InterPro" id="IPR020904">
    <property type="entry name" value="Sc_DH/Rdtase_CS"/>
</dbReference>
<evidence type="ECO:0000313" key="5">
    <source>
        <dbReference type="Proteomes" id="UP000061660"/>
    </source>
</evidence>
<feature type="domain" description="Ketoreductase" evidence="3">
    <location>
        <begin position="11"/>
        <end position="179"/>
    </location>
</feature>
<accession>A0A0U2IMN5</accession>
<dbReference type="KEGG" id="pnp:IJ22_26620"/>
<evidence type="ECO:0000256" key="2">
    <source>
        <dbReference type="ARBA" id="ARBA00023002"/>
    </source>
</evidence>
<dbReference type="OrthoDB" id="9803333at2"/>
<dbReference type="InterPro" id="IPR002347">
    <property type="entry name" value="SDR_fam"/>
</dbReference>
<protein>
    <submittedName>
        <fullName evidence="4">3-ketoacyl-ACP reductase</fullName>
    </submittedName>
</protein>
<dbReference type="PANTHER" id="PTHR42760">
    <property type="entry name" value="SHORT-CHAIN DEHYDROGENASES/REDUCTASES FAMILY MEMBER"/>
    <property type="match status" value="1"/>
</dbReference>
<evidence type="ECO:0000313" key="4">
    <source>
        <dbReference type="EMBL" id="ALS23035.1"/>
    </source>
</evidence>
<name>A0A0U2IMN5_9BACL</name>
<sequence>MTMNEFSLKGKVAAITGGTRGIGRSIAIGMAEAGADIALLQRSPDQVSVKQEIEQLGVKCSIVPCDLFDLRQVKEAIPAVVNTFGKIDILVNNAGIQRRSPAVDFSEEDWDDVIQVNLKVVWLLCQQAGKYMVPQKSGKIINIASLVSFQGGILVPAYASAKGAVAQLTKALANEWSPHGVNVNAIVPGYIATDMNEALMNDPVRSRQILERIPAGRWGNPDDFKAPAVFLASEGARYVHGHLLAVDGGWLGR</sequence>
<dbReference type="EMBL" id="CP013652">
    <property type="protein sequence ID" value="ALS23035.1"/>
    <property type="molecule type" value="Genomic_DNA"/>
</dbReference>
<reference evidence="5" key="1">
    <citation type="submission" date="2015-12" db="EMBL/GenBank/DDBJ databases">
        <title>Complete genome sequences of two moderately thermophilic Paenibacillus species.</title>
        <authorList>
            <person name="Butler R.III."/>
            <person name="Wang J."/>
            <person name="Stark B.C."/>
            <person name="Pombert J.-F."/>
        </authorList>
    </citation>
    <scope>NUCLEOTIDE SEQUENCE [LARGE SCALE GENOMIC DNA]</scope>
    <source>
        <strain evidence="5">32O-Y</strain>
    </source>
</reference>
<evidence type="ECO:0000256" key="1">
    <source>
        <dbReference type="ARBA" id="ARBA00006484"/>
    </source>
</evidence>
<dbReference type="PATRIC" id="fig|162209.4.peg.2833"/>
<dbReference type="GO" id="GO:0016616">
    <property type="term" value="F:oxidoreductase activity, acting on the CH-OH group of donors, NAD or NADP as acceptor"/>
    <property type="evidence" value="ECO:0007669"/>
    <property type="project" value="UniProtKB-ARBA"/>
</dbReference>
<organism evidence="4 5">
    <name type="scientific">Paenibacillus naphthalenovorans</name>
    <dbReference type="NCBI Taxonomy" id="162209"/>
    <lineage>
        <taxon>Bacteria</taxon>
        <taxon>Bacillati</taxon>
        <taxon>Bacillota</taxon>
        <taxon>Bacilli</taxon>
        <taxon>Bacillales</taxon>
        <taxon>Paenibacillaceae</taxon>
        <taxon>Paenibacillus</taxon>
    </lineage>
</organism>
<dbReference type="PANTHER" id="PTHR42760:SF5">
    <property type="entry name" value="2-DEHYDRO-3-DEOXY-D-GLUCONATE 5-DEHYDROGENASE"/>
    <property type="match status" value="1"/>
</dbReference>
<dbReference type="PRINTS" id="PR00080">
    <property type="entry name" value="SDRFAMILY"/>
</dbReference>
<keyword evidence="5" id="KW-1185">Reference proteome</keyword>
<dbReference type="Gene3D" id="3.40.50.720">
    <property type="entry name" value="NAD(P)-binding Rossmann-like Domain"/>
    <property type="match status" value="1"/>
</dbReference>
<reference evidence="4 5" key="2">
    <citation type="journal article" date="2016" name="Genome Announc.">
        <title>Complete Genome Sequences of Two Interactive Moderate Thermophiles, Paenibacillus napthalenovorans 32O-Y and Paenibacillus sp. 32O-W.</title>
        <authorList>
            <person name="Butler R.R.III."/>
            <person name="Wang J."/>
            <person name="Stark B.C."/>
            <person name="Pombert J.F."/>
        </authorList>
    </citation>
    <scope>NUCLEOTIDE SEQUENCE [LARGE SCALE GENOMIC DNA]</scope>
    <source>
        <strain evidence="4 5">32O-Y</strain>
    </source>
</reference>
<dbReference type="SMART" id="SM00822">
    <property type="entry name" value="PKS_KR"/>
    <property type="match status" value="1"/>
</dbReference>
<dbReference type="AlphaFoldDB" id="A0A0U2IMN5"/>
<dbReference type="InterPro" id="IPR057326">
    <property type="entry name" value="KR_dom"/>
</dbReference>
<dbReference type="FunFam" id="3.40.50.720:FF:000084">
    <property type="entry name" value="Short-chain dehydrogenase reductase"/>
    <property type="match status" value="1"/>
</dbReference>
<dbReference type="STRING" id="162209.IJ22_26620"/>